<organism evidence="2 3">
    <name type="scientific">Fibrella aestuarina BUZ 2</name>
    <dbReference type="NCBI Taxonomy" id="1166018"/>
    <lineage>
        <taxon>Bacteria</taxon>
        <taxon>Pseudomonadati</taxon>
        <taxon>Bacteroidota</taxon>
        <taxon>Cytophagia</taxon>
        <taxon>Cytophagales</taxon>
        <taxon>Spirosomataceae</taxon>
        <taxon>Fibrella</taxon>
    </lineage>
</organism>
<accession>I0K5F4</accession>
<evidence type="ECO:0000313" key="3">
    <source>
        <dbReference type="Proteomes" id="UP000011058"/>
    </source>
</evidence>
<dbReference type="KEGG" id="fae:FAES_1347"/>
<evidence type="ECO:0000256" key="1">
    <source>
        <dbReference type="SAM" id="SignalP"/>
    </source>
</evidence>
<proteinExistence type="predicted"/>
<dbReference type="RefSeq" id="WP_015330456.1">
    <property type="nucleotide sequence ID" value="NC_020054.1"/>
</dbReference>
<keyword evidence="3" id="KW-1185">Reference proteome</keyword>
<dbReference type="PATRIC" id="fig|1166018.3.peg.3077"/>
<protein>
    <submittedName>
        <fullName evidence="2">Uncharacterized protein</fullName>
    </submittedName>
</protein>
<dbReference type="AlphaFoldDB" id="I0K5F4"/>
<name>I0K5F4_9BACT</name>
<feature type="signal peptide" evidence="1">
    <location>
        <begin position="1"/>
        <end position="21"/>
    </location>
</feature>
<dbReference type="EMBL" id="HE796683">
    <property type="protein sequence ID" value="CCG99357.1"/>
    <property type="molecule type" value="Genomic_DNA"/>
</dbReference>
<evidence type="ECO:0000313" key="2">
    <source>
        <dbReference type="EMBL" id="CCG99357.1"/>
    </source>
</evidence>
<keyword evidence="1" id="KW-0732">Signal</keyword>
<dbReference type="OrthoDB" id="925894at2"/>
<dbReference type="eggNOG" id="COG4886">
    <property type="taxonomic scope" value="Bacteria"/>
</dbReference>
<reference evidence="2 3" key="1">
    <citation type="journal article" date="2012" name="J. Bacteriol.">
        <title>Genome Sequence of Fibrella aestuarina BUZ 2T, a Filamentous Marine Bacterium.</title>
        <authorList>
            <person name="Filippini M."/>
            <person name="Qi W."/>
            <person name="Blom J."/>
            <person name="Goesmann A."/>
            <person name="Smits T.H."/>
            <person name="Bagheri H.C."/>
        </authorList>
    </citation>
    <scope>NUCLEOTIDE SEQUENCE [LARGE SCALE GENOMIC DNA]</scope>
    <source>
        <strain evidence="3">BUZ 2T</strain>
    </source>
</reference>
<feature type="chain" id="PRO_5003630189" evidence="1">
    <location>
        <begin position="22"/>
        <end position="255"/>
    </location>
</feature>
<dbReference type="Proteomes" id="UP000011058">
    <property type="component" value="Chromosome"/>
</dbReference>
<dbReference type="HOGENOM" id="CLU_1088811_0_0_10"/>
<sequence>MIARLLLLCALFGCRPIGSRAQGFIAPTMAVSYEGKASNSLKAVAAVATTPPSPPPAPELVRPWVRLNARPDADGTVRVQWQTHPKQVNKTFLLERSADGITWEPLGQVSGNETASGKNTYEFVSAQPLASERYRLFCLLADNTKLYSSVVALVSTGQPHQAVRYYAAQQSAITVGLLPSRLTFPVTVNVYTAAGAMLCYDSLVKSANEFMVELPATKESTLRLQVVDASNRVVLMRNVAMPSALQTDVASAPRQ</sequence>
<gene>
    <name evidence="2" type="ORF">FAES_1347</name>
</gene>